<dbReference type="GO" id="GO:0010795">
    <property type="term" value="P:regulation of ubiquinone biosynthetic process"/>
    <property type="evidence" value="ECO:0007669"/>
    <property type="project" value="UniProtKB-UniRule"/>
</dbReference>
<dbReference type="InterPro" id="IPR004147">
    <property type="entry name" value="ABC1_dom"/>
</dbReference>
<dbReference type="EMBL" id="QZCH01000002">
    <property type="protein sequence ID" value="RJG50447.1"/>
    <property type="molecule type" value="Genomic_DNA"/>
</dbReference>
<keyword evidence="7 13" id="KW-0812">Transmembrane</keyword>
<accession>A0A418YIJ6</accession>
<evidence type="ECO:0000256" key="1">
    <source>
        <dbReference type="ARBA" id="ARBA00005020"/>
    </source>
</evidence>
<evidence type="ECO:0000256" key="10">
    <source>
        <dbReference type="ARBA" id="ARBA00022840"/>
    </source>
</evidence>
<name>A0A418YIJ6_9GAMM</name>
<dbReference type="Proteomes" id="UP000283255">
    <property type="component" value="Unassembled WGS sequence"/>
</dbReference>
<dbReference type="GO" id="GO:0005886">
    <property type="term" value="C:plasma membrane"/>
    <property type="evidence" value="ECO:0007669"/>
    <property type="project" value="UniProtKB-SubCell"/>
</dbReference>
<comment type="similarity">
    <text evidence="2">Belongs to the protein kinase superfamily. ADCK protein kinase family.</text>
</comment>
<feature type="binding site" evidence="13">
    <location>
        <position position="152"/>
    </location>
    <ligand>
        <name>ATP</name>
        <dbReference type="ChEBI" id="CHEBI:30616"/>
    </ligand>
</feature>
<dbReference type="PANTHER" id="PTHR10566:SF113">
    <property type="entry name" value="PROTEIN ACTIVITY OF BC1 COMPLEX KINASE 7, CHLOROPLASTIC"/>
    <property type="match status" value="1"/>
</dbReference>
<keyword evidence="3 13" id="KW-1003">Cell membrane</keyword>
<evidence type="ECO:0000256" key="7">
    <source>
        <dbReference type="ARBA" id="ARBA00022692"/>
    </source>
</evidence>
<reference evidence="15 16" key="2">
    <citation type="submission" date="2019-01" db="EMBL/GenBank/DDBJ databases">
        <title>Motilimonas pumilus sp. nov., isolated from the gut of sea cucumber (Apostichopus japonicus).</title>
        <authorList>
            <person name="Wang F.-Q."/>
            <person name="Ren L.-H."/>
            <person name="Lin Y.-W."/>
            <person name="Sun G.-H."/>
            <person name="Du Z.-J."/>
            <person name="Zhao J.-X."/>
            <person name="Liu X.-J."/>
            <person name="Liu L.-J."/>
        </authorList>
    </citation>
    <scope>NUCLEOTIDE SEQUENCE [LARGE SCALE GENOMIC DNA]</scope>
    <source>
        <strain evidence="15 16">PLHSC7-2</strain>
    </source>
</reference>
<dbReference type="SUPFAM" id="SSF56112">
    <property type="entry name" value="Protein kinase-like (PK-like)"/>
    <property type="match status" value="1"/>
</dbReference>
<feature type="active site" description="Proton acceptor" evidence="13">
    <location>
        <position position="287"/>
    </location>
</feature>
<evidence type="ECO:0000313" key="16">
    <source>
        <dbReference type="Proteomes" id="UP000283255"/>
    </source>
</evidence>
<feature type="binding site" evidence="13">
    <location>
        <begin position="129"/>
        <end position="137"/>
    </location>
    <ligand>
        <name>ATP</name>
        <dbReference type="ChEBI" id="CHEBI:30616"/>
    </ligand>
</feature>
<proteinExistence type="inferred from homology"/>
<evidence type="ECO:0000256" key="8">
    <source>
        <dbReference type="ARBA" id="ARBA00022741"/>
    </source>
</evidence>
<gene>
    <name evidence="13 15" type="primary">ubiB</name>
    <name evidence="15" type="ORF">D1Z90_02920</name>
</gene>
<keyword evidence="4" id="KW-0997">Cell inner membrane</keyword>
<dbReference type="EC" id="2.7.-.-" evidence="13"/>
<comment type="caution">
    <text evidence="15">The sequence shown here is derived from an EMBL/GenBank/DDBJ whole genome shotgun (WGS) entry which is preliminary data.</text>
</comment>
<evidence type="ECO:0000256" key="4">
    <source>
        <dbReference type="ARBA" id="ARBA00022519"/>
    </source>
</evidence>
<comment type="similarity">
    <text evidence="13">Belongs to the ABC1 family. UbiB subfamily.</text>
</comment>
<reference evidence="15 16" key="1">
    <citation type="submission" date="2018-09" db="EMBL/GenBank/DDBJ databases">
        <authorList>
            <person name="Wang F."/>
        </authorList>
    </citation>
    <scope>NUCLEOTIDE SEQUENCE [LARGE SCALE GENOMIC DNA]</scope>
    <source>
        <strain evidence="15 16">PLHSC7-2</strain>
    </source>
</reference>
<keyword evidence="16" id="KW-1185">Reference proteome</keyword>
<dbReference type="InterPro" id="IPR045308">
    <property type="entry name" value="UbiB_bact"/>
</dbReference>
<sequence>MKFNELRRFYFIVKTFLNYGLDELIPKDRLPLLARLGRKSIFWIDNQHADKALPERFRLALQTLGPVYIKLGQMLSTRRDLLPPEYAEQLALLQDQVEPFCGELAQQQIEHHLGAKVEQLFDNFEATPLASASIAQVHTANLKSCGREVVIKVIRPGIDKVIKADVQLMKLLASLVQKYLPEADRLRPLEVVQEYEKTIVDELDLMREGANAIQLRRNFEGSKELYVPEIISDYCTHGVLVMERIYGIPVSDIAALEAQGTNMKLLAERGVETFFAQVFRDSFFHADMHPGNVFVSYEHPEDPLWIGIDCGIVGTLNKEDQRYLAENFLAFFNRDYRKVAQLHVDSGWVPPETKVEEFEFAIRAVCEPIFEKPLAEISFGHVLLNLFNTARRFNMKVQPQLVLLQKTLLYIEGLGRQLYPQLDLWKTAKPFLENWMMQQVGPKAVVNAIKDKAPYWAEKIPEFPELIYDGLKQFKNQQHQMYKMQSWYQEHSRNMAKSRFWALAGTGLVVAAAALYDQQAWLAYALGGGGFFAWLLAYQHSCKKVAVE</sequence>
<evidence type="ECO:0000256" key="13">
    <source>
        <dbReference type="HAMAP-Rule" id="MF_00414"/>
    </source>
</evidence>
<feature type="transmembrane region" description="Helical" evidence="13">
    <location>
        <begin position="500"/>
        <end position="516"/>
    </location>
</feature>
<feature type="domain" description="ABC1 atypical kinase-like" evidence="14">
    <location>
        <begin position="93"/>
        <end position="342"/>
    </location>
</feature>
<keyword evidence="15" id="KW-0830">Ubiquinone</keyword>
<protein>
    <recommendedName>
        <fullName evidence="13">Probable protein kinase UbiB</fullName>
        <ecNumber evidence="13">2.7.-.-</ecNumber>
    </recommendedName>
    <alternativeName>
        <fullName evidence="13">Ubiquinone biosynthesis protein UbiB</fullName>
    </alternativeName>
</protein>
<evidence type="ECO:0000313" key="15">
    <source>
        <dbReference type="EMBL" id="RJG50447.1"/>
    </source>
</evidence>
<keyword evidence="11 13" id="KW-1133">Transmembrane helix</keyword>
<comment type="pathway">
    <text evidence="1 13">Cofactor biosynthesis; ubiquinone biosynthesis [regulation].</text>
</comment>
<dbReference type="AlphaFoldDB" id="A0A418YIJ6"/>
<comment type="subcellular location">
    <subcellularLocation>
        <location evidence="13">Cell membrane</location>
        <topology evidence="13">Multi-pass membrane protein</topology>
    </subcellularLocation>
</comment>
<dbReference type="GO" id="GO:0004672">
    <property type="term" value="F:protein kinase activity"/>
    <property type="evidence" value="ECO:0007669"/>
    <property type="project" value="UniProtKB-UniRule"/>
</dbReference>
<dbReference type="InterPro" id="IPR011009">
    <property type="entry name" value="Kinase-like_dom_sf"/>
</dbReference>
<keyword evidence="9 13" id="KW-0418">Kinase</keyword>
<evidence type="ECO:0000256" key="9">
    <source>
        <dbReference type="ARBA" id="ARBA00022777"/>
    </source>
</evidence>
<dbReference type="OrthoDB" id="9795390at2"/>
<dbReference type="Pfam" id="PF03109">
    <property type="entry name" value="ABC1"/>
    <property type="match status" value="1"/>
</dbReference>
<dbReference type="GO" id="GO:0006744">
    <property type="term" value="P:ubiquinone biosynthetic process"/>
    <property type="evidence" value="ECO:0007669"/>
    <property type="project" value="UniProtKB-UniPathway"/>
</dbReference>
<evidence type="ECO:0000259" key="14">
    <source>
        <dbReference type="Pfam" id="PF03109"/>
    </source>
</evidence>
<organism evidence="15 16">
    <name type="scientific">Motilimonas pumila</name>
    <dbReference type="NCBI Taxonomy" id="2303987"/>
    <lineage>
        <taxon>Bacteria</taxon>
        <taxon>Pseudomonadati</taxon>
        <taxon>Pseudomonadota</taxon>
        <taxon>Gammaproteobacteria</taxon>
        <taxon>Alteromonadales</taxon>
        <taxon>Alteromonadales genera incertae sedis</taxon>
        <taxon>Motilimonas</taxon>
    </lineage>
</organism>
<keyword evidence="5 13" id="KW-0808">Transferase</keyword>
<dbReference type="CDD" id="cd13972">
    <property type="entry name" value="UbiB"/>
    <property type="match status" value="1"/>
</dbReference>
<evidence type="ECO:0000256" key="2">
    <source>
        <dbReference type="ARBA" id="ARBA00009670"/>
    </source>
</evidence>
<dbReference type="UniPathway" id="UPA00232"/>
<evidence type="ECO:0000256" key="3">
    <source>
        <dbReference type="ARBA" id="ARBA00022475"/>
    </source>
</evidence>
<keyword evidence="6 13" id="KW-0831">Ubiquinone biosynthesis</keyword>
<keyword evidence="8 13" id="KW-0547">Nucleotide-binding</keyword>
<dbReference type="NCBIfam" id="NF003404">
    <property type="entry name" value="PRK04750.1"/>
    <property type="match status" value="1"/>
</dbReference>
<dbReference type="GO" id="GO:0005524">
    <property type="term" value="F:ATP binding"/>
    <property type="evidence" value="ECO:0007669"/>
    <property type="project" value="UniProtKB-KW"/>
</dbReference>
<dbReference type="PANTHER" id="PTHR10566">
    <property type="entry name" value="CHAPERONE-ACTIVITY OF BC1 COMPLEX CABC1 -RELATED"/>
    <property type="match status" value="1"/>
</dbReference>
<comment type="function">
    <text evidence="13">Is probably a protein kinase regulator of UbiI activity which is involved in aerobic coenzyme Q (ubiquinone) biosynthesis.</text>
</comment>
<evidence type="ECO:0000256" key="6">
    <source>
        <dbReference type="ARBA" id="ARBA00022688"/>
    </source>
</evidence>
<dbReference type="InterPro" id="IPR010232">
    <property type="entry name" value="UbiB"/>
</dbReference>
<keyword evidence="10 13" id="KW-0067">ATP-binding</keyword>
<evidence type="ECO:0000256" key="5">
    <source>
        <dbReference type="ARBA" id="ARBA00022679"/>
    </source>
</evidence>
<dbReference type="HAMAP" id="MF_00414">
    <property type="entry name" value="UbiB"/>
    <property type="match status" value="1"/>
</dbReference>
<evidence type="ECO:0000256" key="12">
    <source>
        <dbReference type="ARBA" id="ARBA00023136"/>
    </source>
</evidence>
<keyword evidence="12 13" id="KW-0472">Membrane</keyword>
<feature type="transmembrane region" description="Helical" evidence="13">
    <location>
        <begin position="522"/>
        <end position="538"/>
    </location>
</feature>
<dbReference type="InterPro" id="IPR050154">
    <property type="entry name" value="UbiB_kinase"/>
</dbReference>
<dbReference type="NCBIfam" id="TIGR01982">
    <property type="entry name" value="UbiB"/>
    <property type="match status" value="1"/>
</dbReference>
<evidence type="ECO:0000256" key="11">
    <source>
        <dbReference type="ARBA" id="ARBA00022989"/>
    </source>
</evidence>
<dbReference type="RefSeq" id="WP_119909249.1">
    <property type="nucleotide sequence ID" value="NZ_QZCH01000002.1"/>
</dbReference>
<comment type="caution">
    <text evidence="13">Lacks conserved residue(s) required for the propagation of feature annotation.</text>
</comment>